<keyword evidence="2" id="KW-1185">Reference proteome</keyword>
<accession>A0A2P7BGR0</accession>
<evidence type="ECO:0000313" key="1">
    <source>
        <dbReference type="EMBL" id="PSH65592.1"/>
    </source>
</evidence>
<comment type="caution">
    <text evidence="1">The sequence shown here is derived from an EMBL/GenBank/DDBJ whole genome shotgun (WGS) entry which is preliminary data.</text>
</comment>
<dbReference type="Proteomes" id="UP000241444">
    <property type="component" value="Unassembled WGS sequence"/>
</dbReference>
<proteinExistence type="predicted"/>
<organism evidence="1 2">
    <name type="scientific">Phyllobacterium brassicacearum</name>
    <dbReference type="NCBI Taxonomy" id="314235"/>
    <lineage>
        <taxon>Bacteria</taxon>
        <taxon>Pseudomonadati</taxon>
        <taxon>Pseudomonadota</taxon>
        <taxon>Alphaproteobacteria</taxon>
        <taxon>Hyphomicrobiales</taxon>
        <taxon>Phyllobacteriaceae</taxon>
        <taxon>Phyllobacterium</taxon>
    </lineage>
</organism>
<dbReference type="AlphaFoldDB" id="A0A2P7BGR0"/>
<evidence type="ECO:0000313" key="2">
    <source>
        <dbReference type="Proteomes" id="UP000241444"/>
    </source>
</evidence>
<gene>
    <name evidence="1" type="ORF">CU102_20345</name>
</gene>
<dbReference type="EMBL" id="PGGO01000017">
    <property type="protein sequence ID" value="PSH65592.1"/>
    <property type="molecule type" value="Genomic_DNA"/>
</dbReference>
<name>A0A2P7BGR0_9HYPH</name>
<protein>
    <submittedName>
        <fullName evidence="1">Uncharacterized protein</fullName>
    </submittedName>
</protein>
<reference evidence="2" key="1">
    <citation type="submission" date="2017-11" db="EMBL/GenBank/DDBJ databases">
        <authorList>
            <person name="Kuznetsova I."/>
            <person name="Sazanova A."/>
            <person name="Chirak E."/>
            <person name="Safronova V."/>
            <person name="Willems A."/>
        </authorList>
    </citation>
    <scope>NUCLEOTIDE SEQUENCE [LARGE SCALE GENOMIC DNA]</scope>
    <source>
        <strain evidence="2">STM 196</strain>
    </source>
</reference>
<sequence>MRIRELQEIRYQDGLSELRMAGLDSFERYTCVYISIGDPERFLSAIKNALRSADGKPFALDALD</sequence>